<accession>A0A4Y7SY23</accession>
<name>A0A4Y7SY23_COPMI</name>
<dbReference type="SUPFAM" id="SSF52047">
    <property type="entry name" value="RNI-like"/>
    <property type="match status" value="1"/>
</dbReference>
<keyword evidence="3" id="KW-1185">Reference proteome</keyword>
<proteinExistence type="predicted"/>
<comment type="caution">
    <text evidence="2">The sequence shown here is derived from an EMBL/GenBank/DDBJ whole genome shotgun (WGS) entry which is preliminary data.</text>
</comment>
<protein>
    <recommendedName>
        <fullName evidence="1">F-box domain-containing protein</fullName>
    </recommendedName>
</protein>
<gene>
    <name evidence="2" type="ORF">FA13DRAFT_1737264</name>
</gene>
<evidence type="ECO:0000313" key="2">
    <source>
        <dbReference type="EMBL" id="TEB26611.1"/>
    </source>
</evidence>
<dbReference type="EMBL" id="QPFP01000047">
    <property type="protein sequence ID" value="TEB26611.1"/>
    <property type="molecule type" value="Genomic_DNA"/>
</dbReference>
<evidence type="ECO:0000313" key="3">
    <source>
        <dbReference type="Proteomes" id="UP000298030"/>
    </source>
</evidence>
<reference evidence="2 3" key="1">
    <citation type="journal article" date="2019" name="Nat. Ecol. Evol.">
        <title>Megaphylogeny resolves global patterns of mushroom evolution.</title>
        <authorList>
            <person name="Varga T."/>
            <person name="Krizsan K."/>
            <person name="Foldi C."/>
            <person name="Dima B."/>
            <person name="Sanchez-Garcia M."/>
            <person name="Sanchez-Ramirez S."/>
            <person name="Szollosi G.J."/>
            <person name="Szarkandi J.G."/>
            <person name="Papp V."/>
            <person name="Albert L."/>
            <person name="Andreopoulos W."/>
            <person name="Angelini C."/>
            <person name="Antonin V."/>
            <person name="Barry K.W."/>
            <person name="Bougher N.L."/>
            <person name="Buchanan P."/>
            <person name="Buyck B."/>
            <person name="Bense V."/>
            <person name="Catcheside P."/>
            <person name="Chovatia M."/>
            <person name="Cooper J."/>
            <person name="Damon W."/>
            <person name="Desjardin D."/>
            <person name="Finy P."/>
            <person name="Geml J."/>
            <person name="Haridas S."/>
            <person name="Hughes K."/>
            <person name="Justo A."/>
            <person name="Karasinski D."/>
            <person name="Kautmanova I."/>
            <person name="Kiss B."/>
            <person name="Kocsube S."/>
            <person name="Kotiranta H."/>
            <person name="LaButti K.M."/>
            <person name="Lechner B.E."/>
            <person name="Liimatainen K."/>
            <person name="Lipzen A."/>
            <person name="Lukacs Z."/>
            <person name="Mihaltcheva S."/>
            <person name="Morgado L.N."/>
            <person name="Niskanen T."/>
            <person name="Noordeloos M.E."/>
            <person name="Ohm R.A."/>
            <person name="Ortiz-Santana B."/>
            <person name="Ovrebo C."/>
            <person name="Racz N."/>
            <person name="Riley R."/>
            <person name="Savchenko A."/>
            <person name="Shiryaev A."/>
            <person name="Soop K."/>
            <person name="Spirin V."/>
            <person name="Szebenyi C."/>
            <person name="Tomsovsky M."/>
            <person name="Tulloss R.E."/>
            <person name="Uehling J."/>
            <person name="Grigoriev I.V."/>
            <person name="Vagvolgyi C."/>
            <person name="Papp T."/>
            <person name="Martin F.M."/>
            <person name="Miettinen O."/>
            <person name="Hibbett D.S."/>
            <person name="Nagy L.G."/>
        </authorList>
    </citation>
    <scope>NUCLEOTIDE SEQUENCE [LARGE SCALE GENOMIC DNA]</scope>
    <source>
        <strain evidence="2 3">FP101781</strain>
    </source>
</reference>
<dbReference type="STRING" id="71717.A0A4Y7SY23"/>
<dbReference type="Proteomes" id="UP000298030">
    <property type="component" value="Unassembled WGS sequence"/>
</dbReference>
<dbReference type="OrthoDB" id="3172239at2759"/>
<dbReference type="AlphaFoldDB" id="A0A4Y7SY23"/>
<evidence type="ECO:0000259" key="1">
    <source>
        <dbReference type="PROSITE" id="PS50181"/>
    </source>
</evidence>
<dbReference type="PROSITE" id="PS50181">
    <property type="entry name" value="FBOX"/>
    <property type="match status" value="1"/>
</dbReference>
<dbReference type="InterPro" id="IPR001810">
    <property type="entry name" value="F-box_dom"/>
</dbReference>
<feature type="domain" description="F-box" evidence="1">
    <location>
        <begin position="55"/>
        <end position="109"/>
    </location>
</feature>
<organism evidence="2 3">
    <name type="scientific">Coprinellus micaceus</name>
    <name type="common">Glistening ink-cap mushroom</name>
    <name type="synonym">Coprinus micaceus</name>
    <dbReference type="NCBI Taxonomy" id="71717"/>
    <lineage>
        <taxon>Eukaryota</taxon>
        <taxon>Fungi</taxon>
        <taxon>Dikarya</taxon>
        <taxon>Basidiomycota</taxon>
        <taxon>Agaricomycotina</taxon>
        <taxon>Agaricomycetes</taxon>
        <taxon>Agaricomycetidae</taxon>
        <taxon>Agaricales</taxon>
        <taxon>Agaricineae</taxon>
        <taxon>Psathyrellaceae</taxon>
        <taxon>Coprinellus</taxon>
    </lineage>
</organism>
<sequence length="580" mass="65269">MDGSERQNKTFSIETRALLQGMQSHDPQEYYKEAQKLIQKLETEIRALKCSCNVVAPIERLPPEVLSHVFSILRSYSLAGGDREWLVATHVCRRWRSAALECADLWSCIDFSQPVGMVNAMLERSKEAPLSLEFDARYKPAMEKSSLTFRQALLYYAPRLSSITMLVGDRTVVSRLLAIRAFPRVAPMLERIRIEGIFDNHDLPRRFLQIVIPSLRYLTVTGCRIPWERLPSTPQLTFLKLENDGRYRPSMQPFLQSLCSMPALKHLELIDFLPSSVFSLTDPTSLPSLQALVLVDGPTHLLNFFRCCRTIKADRVHLTVDAPGYAELMEVQVLRCLGSLSQSWKDSTTGAYPARGRVRALKLIDFNPDMNGYLLDPCIECILKDGSDEPQLTLGFRSSFPHPDPLPYIAKSLDLSALHSLTVSNCENISKWVWVIIFAPLTKLNTVEFLQSSITTFAEYLNEAWVPLPQPSGKPFSSLKLIEFRGSCAGDSEDNGSSLSTLIKLLLSEKPGTIQDLRISDCSIPEGTYETLQCLLMQGEPHLPRIQLENVYLTYPAEVFRVATLDTGPPQNAPADVEKE</sequence>
<dbReference type="SUPFAM" id="SSF81383">
    <property type="entry name" value="F-box domain"/>
    <property type="match status" value="1"/>
</dbReference>
<dbReference type="InterPro" id="IPR036047">
    <property type="entry name" value="F-box-like_dom_sf"/>
</dbReference>
<dbReference type="Pfam" id="PF12937">
    <property type="entry name" value="F-box-like"/>
    <property type="match status" value="1"/>
</dbReference>
<dbReference type="Gene3D" id="1.20.1280.50">
    <property type="match status" value="1"/>
</dbReference>